<name>C7N6H6_SLAHD</name>
<protein>
    <submittedName>
        <fullName evidence="1">Uncharacterized protein</fullName>
    </submittedName>
</protein>
<keyword evidence="2" id="KW-1185">Reference proteome</keyword>
<evidence type="ECO:0000313" key="1">
    <source>
        <dbReference type="EMBL" id="ACV22511.1"/>
    </source>
</evidence>
<reference evidence="1 2" key="1">
    <citation type="journal article" date="2009" name="Stand. Genomic Sci.">
        <title>Complete genome sequence of Slackia heliotrinireducens type strain (RHS 1).</title>
        <authorList>
            <person name="Pukall R."/>
            <person name="Lapidus A."/>
            <person name="Nolan M."/>
            <person name="Copeland A."/>
            <person name="Glavina Del Rio T."/>
            <person name="Lucas S."/>
            <person name="Chen F."/>
            <person name="Tice H."/>
            <person name="Cheng J.F."/>
            <person name="Chertkov O."/>
            <person name="Bruce D."/>
            <person name="Goodwin L."/>
            <person name="Kuske C."/>
            <person name="Brettin T."/>
            <person name="Detter J.C."/>
            <person name="Han C."/>
            <person name="Pitluck S."/>
            <person name="Pati A."/>
            <person name="Mavrommatis K."/>
            <person name="Ivanova N."/>
            <person name="Ovchinnikova G."/>
            <person name="Chen A."/>
            <person name="Palaniappan K."/>
            <person name="Schneider S."/>
            <person name="Rohde M."/>
            <person name="Chain P."/>
            <person name="D'haeseleer P."/>
            <person name="Goker M."/>
            <person name="Bristow J."/>
            <person name="Eisen J.A."/>
            <person name="Markowitz V."/>
            <person name="Kyrpides N.C."/>
            <person name="Klenk H.P."/>
            <person name="Hugenholtz P."/>
        </authorList>
    </citation>
    <scope>NUCLEOTIDE SEQUENCE [LARGE SCALE GENOMIC DNA]</scope>
    <source>
        <strain evidence="2">ATCC 29202 / DSM 20476 / NCTC 11029 / RHS 1</strain>
    </source>
</reference>
<sequence>MNFCMGGSFLSLIKRLALHIVEHVLSDVTEPFRIQTAPVRIQEKARISCFFLGLTKQFIRAFALHPAAEWSAYYQTQPHVTIRIFDSALIIQSHLSSHSEETQDERHIPGTFIRSPAQAHASRAQFRTTRNVQWTFRQSRTV</sequence>
<accession>C7N6H6</accession>
<organism evidence="1 2">
    <name type="scientific">Slackia heliotrinireducens (strain ATCC 29202 / DSM 20476 / NCTC 11029 / RHS 1)</name>
    <name type="common">Peptococcus heliotrinreducens</name>
    <dbReference type="NCBI Taxonomy" id="471855"/>
    <lineage>
        <taxon>Bacteria</taxon>
        <taxon>Bacillati</taxon>
        <taxon>Actinomycetota</taxon>
        <taxon>Coriobacteriia</taxon>
        <taxon>Eggerthellales</taxon>
        <taxon>Eggerthellaceae</taxon>
        <taxon>Slackia</taxon>
    </lineage>
</organism>
<dbReference type="HOGENOM" id="CLU_1814549_0_0_11"/>
<dbReference type="KEGG" id="shi:Shel_14910"/>
<gene>
    <name evidence="1" type="ordered locus">Shel_14910</name>
</gene>
<dbReference type="STRING" id="471855.Shel_14910"/>
<dbReference type="AlphaFoldDB" id="C7N6H6"/>
<evidence type="ECO:0000313" key="2">
    <source>
        <dbReference type="Proteomes" id="UP000002026"/>
    </source>
</evidence>
<proteinExistence type="predicted"/>
<dbReference type="EMBL" id="CP001684">
    <property type="protein sequence ID" value="ACV22511.1"/>
    <property type="molecule type" value="Genomic_DNA"/>
</dbReference>
<dbReference type="Proteomes" id="UP000002026">
    <property type="component" value="Chromosome"/>
</dbReference>